<reference evidence="2" key="1">
    <citation type="submission" date="2020-10" db="EMBL/GenBank/DDBJ databases">
        <authorList>
            <person name="Muller C M."/>
        </authorList>
    </citation>
    <scope>NUCLEOTIDE SEQUENCE</scope>
    <source>
        <strain evidence="2">THUN-12</strain>
    </source>
</reference>
<evidence type="ECO:0000256" key="1">
    <source>
        <dbReference type="SAM" id="Phobius"/>
    </source>
</evidence>
<sequence length="565" mass="64864">MFDPTINFDDLISNIFGIRMPTLFWTTQGAFTLVLLAFLTYIINQYIKYSQYSENDKQVRKIPHWIPFVGHSVSFFYEPVKLLNRLRRNESSGIFALQVGVVTVNIACDEYIAKKILAEKESSLSYEPIAWKIAQRISGVPHQSREKHNLSWENYKSIYQYLMNKPHVEKITKRISQLLEQNIPQMVSFLETSVDLQPWERCANASLVSPYQSEMSLMPLIHMMMGYASVSALFGSEILEKYPDLIENLDEMDKGIQYFLWGLPAWLPWPGVMKSHIARYKLWKYMDDYEIALDNKLSCKPNECLWGDLEDVSDFIKARHKFLKENGFDIKERADIGILWASIANTNMLVFWFILHVYSSPGLVKSLRDEINLYALVTPGITIGKFSEAPRLSLNSKMLSKSCPQLRAALFETLRLHSRAWSVRAVSEDIEISNNQKEPCFSPFHLKKGEYVVIPNSAHMHDPSYYRDPLVFKPERFLTYNDDGSISVNVGAIRPFGGGSSACKGQEIAENECLLLVAGVVAYWDIEPANEVSGWVIPNKVGSSNISRPAHDVRVKIKRRKFPWE</sequence>
<dbReference type="GO" id="GO:0016705">
    <property type="term" value="F:oxidoreductase activity, acting on paired donors, with incorporation or reduction of molecular oxygen"/>
    <property type="evidence" value="ECO:0007669"/>
    <property type="project" value="InterPro"/>
</dbReference>
<feature type="transmembrane region" description="Helical" evidence="1">
    <location>
        <begin position="23"/>
        <end position="43"/>
    </location>
</feature>
<dbReference type="InterPro" id="IPR001128">
    <property type="entry name" value="Cyt_P450"/>
</dbReference>
<dbReference type="EMBL" id="CAJHIT010000005">
    <property type="protein sequence ID" value="CAD6502193.1"/>
    <property type="molecule type" value="Genomic_DNA"/>
</dbReference>
<dbReference type="PANTHER" id="PTHR24306:SF7">
    <property type="entry name" value="AHBB"/>
    <property type="match status" value="1"/>
</dbReference>
<accession>A0A9W4GEY5</accession>
<name>A0A9W4GEY5_BLUGR</name>
<evidence type="ECO:0000313" key="2">
    <source>
        <dbReference type="EMBL" id="CAD6502193.1"/>
    </source>
</evidence>
<dbReference type="GO" id="GO:0005506">
    <property type="term" value="F:iron ion binding"/>
    <property type="evidence" value="ECO:0007669"/>
    <property type="project" value="InterPro"/>
</dbReference>
<dbReference type="PANTHER" id="PTHR24306">
    <property type="match status" value="1"/>
</dbReference>
<gene>
    <name evidence="2" type="ORF">BGTH12_LOCUS3551</name>
</gene>
<dbReference type="AlphaFoldDB" id="A0A9W4GEY5"/>
<dbReference type="Pfam" id="PF00067">
    <property type="entry name" value="p450"/>
    <property type="match status" value="1"/>
</dbReference>
<dbReference type="Proteomes" id="UP000683417">
    <property type="component" value="Unassembled WGS sequence"/>
</dbReference>
<keyword evidence="1" id="KW-0812">Transmembrane</keyword>
<keyword evidence="1" id="KW-0472">Membrane</keyword>
<keyword evidence="1" id="KW-1133">Transmembrane helix</keyword>
<proteinExistence type="predicted"/>
<comment type="caution">
    <text evidence="2">The sequence shown here is derived from an EMBL/GenBank/DDBJ whole genome shotgun (WGS) entry which is preliminary data.</text>
</comment>
<organism evidence="2 3">
    <name type="scientific">Blumeria graminis f. sp. triticale</name>
    <dbReference type="NCBI Taxonomy" id="1689686"/>
    <lineage>
        <taxon>Eukaryota</taxon>
        <taxon>Fungi</taxon>
        <taxon>Dikarya</taxon>
        <taxon>Ascomycota</taxon>
        <taxon>Pezizomycotina</taxon>
        <taxon>Leotiomycetes</taxon>
        <taxon>Erysiphales</taxon>
        <taxon>Erysiphaceae</taxon>
        <taxon>Blumeria</taxon>
    </lineage>
</organism>
<dbReference type="CDD" id="cd11040">
    <property type="entry name" value="CYP7_CYP8-like"/>
    <property type="match status" value="1"/>
</dbReference>
<evidence type="ECO:0000313" key="3">
    <source>
        <dbReference type="Proteomes" id="UP000683417"/>
    </source>
</evidence>
<feature type="transmembrane region" description="Helical" evidence="1">
    <location>
        <begin position="338"/>
        <end position="358"/>
    </location>
</feature>
<dbReference type="GO" id="GO:0004497">
    <property type="term" value="F:monooxygenase activity"/>
    <property type="evidence" value="ECO:0007669"/>
    <property type="project" value="InterPro"/>
</dbReference>
<dbReference type="GO" id="GO:0020037">
    <property type="term" value="F:heme binding"/>
    <property type="evidence" value="ECO:0007669"/>
    <property type="project" value="InterPro"/>
</dbReference>
<protein>
    <submittedName>
        <fullName evidence="2">BgTH12-02432</fullName>
    </submittedName>
</protein>